<dbReference type="AlphaFoldDB" id="A0A8J8P619"/>
<comment type="caution">
    <text evidence="2">The sequence shown here is derived from an EMBL/GenBank/DDBJ whole genome shotgun (WGS) entry which is preliminary data.</text>
</comment>
<protein>
    <submittedName>
        <fullName evidence="2">Uncharacterized protein</fullName>
    </submittedName>
</protein>
<organism evidence="2 3">
    <name type="scientific">Halteria grandinella</name>
    <dbReference type="NCBI Taxonomy" id="5974"/>
    <lineage>
        <taxon>Eukaryota</taxon>
        <taxon>Sar</taxon>
        <taxon>Alveolata</taxon>
        <taxon>Ciliophora</taxon>
        <taxon>Intramacronucleata</taxon>
        <taxon>Spirotrichea</taxon>
        <taxon>Stichotrichia</taxon>
        <taxon>Sporadotrichida</taxon>
        <taxon>Halteriidae</taxon>
        <taxon>Halteria</taxon>
    </lineage>
</organism>
<evidence type="ECO:0000313" key="2">
    <source>
        <dbReference type="EMBL" id="TNV88111.1"/>
    </source>
</evidence>
<evidence type="ECO:0000313" key="3">
    <source>
        <dbReference type="Proteomes" id="UP000785679"/>
    </source>
</evidence>
<dbReference type="EMBL" id="RRYP01000070">
    <property type="protein sequence ID" value="TNV88111.1"/>
    <property type="molecule type" value="Genomic_DNA"/>
</dbReference>
<evidence type="ECO:0000256" key="1">
    <source>
        <dbReference type="SAM" id="SignalP"/>
    </source>
</evidence>
<dbReference type="Proteomes" id="UP000785679">
    <property type="component" value="Unassembled WGS sequence"/>
</dbReference>
<gene>
    <name evidence="2" type="ORF">FGO68_gene1763</name>
</gene>
<sequence length="161" mass="18333">MKQLLNLLNIGLSTVPLLCLQSNCTRFLLREQHWKSTQLRQDLVAAESVKSRVESIESKIIFFTVIFPSKGTKILNLAPILLQMVDFTEHSWPFKQPFGSIDNEQFQSSQELSSIMGDEFSKSAGVTQWSTLVDIKIVISSTFQFLLKLYAYLSVLKISQK</sequence>
<accession>A0A8J8P619</accession>
<keyword evidence="1" id="KW-0732">Signal</keyword>
<keyword evidence="3" id="KW-1185">Reference proteome</keyword>
<name>A0A8J8P619_HALGN</name>
<feature type="signal peptide" evidence="1">
    <location>
        <begin position="1"/>
        <end position="19"/>
    </location>
</feature>
<feature type="chain" id="PRO_5035268895" evidence="1">
    <location>
        <begin position="20"/>
        <end position="161"/>
    </location>
</feature>
<reference evidence="2" key="1">
    <citation type="submission" date="2019-06" db="EMBL/GenBank/DDBJ databases">
        <authorList>
            <person name="Zheng W."/>
        </authorList>
    </citation>
    <scope>NUCLEOTIDE SEQUENCE</scope>
    <source>
        <strain evidence="2">QDHG01</strain>
    </source>
</reference>
<proteinExistence type="predicted"/>